<feature type="region of interest" description="Disordered" evidence="1">
    <location>
        <begin position="1"/>
        <end position="35"/>
    </location>
</feature>
<comment type="caution">
    <text evidence="2">The sequence shown here is derived from an EMBL/GenBank/DDBJ whole genome shotgun (WGS) entry which is preliminary data.</text>
</comment>
<evidence type="ECO:0008006" key="4">
    <source>
        <dbReference type="Google" id="ProtNLM"/>
    </source>
</evidence>
<proteinExistence type="predicted"/>
<dbReference type="Gene3D" id="3.30.505.10">
    <property type="entry name" value="SH2 domain"/>
    <property type="match status" value="1"/>
</dbReference>
<keyword evidence="3" id="KW-1185">Reference proteome</keyword>
<sequence>MSSPCLEKKEVKVSLSPARGSDEKKEQEKMNPERPALAQLQAGQLKEKLEMGHFDEEYELMLANLEKEDWYHGCLPLDDILTQLKKNGDFLLRLAHGEGGKSSTVRGSM</sequence>
<protein>
    <recommendedName>
        <fullName evidence="4">SH2 domain-containing protein</fullName>
    </recommendedName>
</protein>
<dbReference type="AlphaFoldDB" id="A0AAN8FLV5"/>
<dbReference type="Proteomes" id="UP001331761">
    <property type="component" value="Unassembled WGS sequence"/>
</dbReference>
<reference evidence="2 3" key="1">
    <citation type="submission" date="2019-10" db="EMBL/GenBank/DDBJ databases">
        <title>Assembly and Annotation for the nematode Trichostrongylus colubriformis.</title>
        <authorList>
            <person name="Martin J."/>
        </authorList>
    </citation>
    <scope>NUCLEOTIDE SEQUENCE [LARGE SCALE GENOMIC DNA]</scope>
    <source>
        <strain evidence="2">G859</strain>
        <tissue evidence="2">Whole worm</tissue>
    </source>
</reference>
<accession>A0AAN8FLV5</accession>
<gene>
    <name evidence="2" type="ORF">GCK32_003075</name>
</gene>
<organism evidence="2 3">
    <name type="scientific">Trichostrongylus colubriformis</name>
    <name type="common">Black scour worm</name>
    <dbReference type="NCBI Taxonomy" id="6319"/>
    <lineage>
        <taxon>Eukaryota</taxon>
        <taxon>Metazoa</taxon>
        <taxon>Ecdysozoa</taxon>
        <taxon>Nematoda</taxon>
        <taxon>Chromadorea</taxon>
        <taxon>Rhabditida</taxon>
        <taxon>Rhabditina</taxon>
        <taxon>Rhabditomorpha</taxon>
        <taxon>Strongyloidea</taxon>
        <taxon>Trichostrongylidae</taxon>
        <taxon>Trichostrongylus</taxon>
    </lineage>
</organism>
<name>A0AAN8FLV5_TRICO</name>
<feature type="compositionally biased region" description="Basic and acidic residues" evidence="1">
    <location>
        <begin position="20"/>
        <end position="32"/>
    </location>
</feature>
<dbReference type="SUPFAM" id="SSF55550">
    <property type="entry name" value="SH2 domain"/>
    <property type="match status" value="1"/>
</dbReference>
<evidence type="ECO:0000313" key="2">
    <source>
        <dbReference type="EMBL" id="KAK5966563.1"/>
    </source>
</evidence>
<feature type="compositionally biased region" description="Basic and acidic residues" evidence="1">
    <location>
        <begin position="1"/>
        <end position="12"/>
    </location>
</feature>
<evidence type="ECO:0000313" key="3">
    <source>
        <dbReference type="Proteomes" id="UP001331761"/>
    </source>
</evidence>
<dbReference type="EMBL" id="WIXE01023392">
    <property type="protein sequence ID" value="KAK5966563.1"/>
    <property type="molecule type" value="Genomic_DNA"/>
</dbReference>
<evidence type="ECO:0000256" key="1">
    <source>
        <dbReference type="SAM" id="MobiDB-lite"/>
    </source>
</evidence>
<dbReference type="InterPro" id="IPR036860">
    <property type="entry name" value="SH2_dom_sf"/>
</dbReference>